<evidence type="ECO:0000313" key="3">
    <source>
        <dbReference type="Proteomes" id="UP001054945"/>
    </source>
</evidence>
<dbReference type="Proteomes" id="UP001054945">
    <property type="component" value="Unassembled WGS sequence"/>
</dbReference>
<proteinExistence type="predicted"/>
<dbReference type="AlphaFoldDB" id="A0AAV4Y7E7"/>
<keyword evidence="3" id="KW-1185">Reference proteome</keyword>
<feature type="compositionally biased region" description="Basic and acidic residues" evidence="1">
    <location>
        <begin position="1"/>
        <end position="11"/>
    </location>
</feature>
<name>A0AAV4Y7E7_CAEEX</name>
<gene>
    <name evidence="2" type="primary">AVEN_207619_1</name>
    <name evidence="2" type="ORF">CEXT_163021</name>
</gene>
<accession>A0AAV4Y7E7</accession>
<feature type="region of interest" description="Disordered" evidence="1">
    <location>
        <begin position="1"/>
        <end position="25"/>
    </location>
</feature>
<evidence type="ECO:0000256" key="1">
    <source>
        <dbReference type="SAM" id="MobiDB-lite"/>
    </source>
</evidence>
<comment type="caution">
    <text evidence="2">The sequence shown here is derived from an EMBL/GenBank/DDBJ whole genome shotgun (WGS) entry which is preliminary data.</text>
</comment>
<dbReference type="EMBL" id="BPLR01018932">
    <property type="protein sequence ID" value="GIZ03283.1"/>
    <property type="molecule type" value="Genomic_DNA"/>
</dbReference>
<evidence type="ECO:0000313" key="2">
    <source>
        <dbReference type="EMBL" id="GIZ03283.1"/>
    </source>
</evidence>
<protein>
    <submittedName>
        <fullName evidence="2">Uncharacterized protein</fullName>
    </submittedName>
</protein>
<reference evidence="2 3" key="1">
    <citation type="submission" date="2021-06" db="EMBL/GenBank/DDBJ databases">
        <title>Caerostris extrusa draft genome.</title>
        <authorList>
            <person name="Kono N."/>
            <person name="Arakawa K."/>
        </authorList>
    </citation>
    <scope>NUCLEOTIDE SEQUENCE [LARGE SCALE GENOMIC DNA]</scope>
</reference>
<organism evidence="2 3">
    <name type="scientific">Caerostris extrusa</name>
    <name type="common">Bark spider</name>
    <name type="synonym">Caerostris bankana</name>
    <dbReference type="NCBI Taxonomy" id="172846"/>
    <lineage>
        <taxon>Eukaryota</taxon>
        <taxon>Metazoa</taxon>
        <taxon>Ecdysozoa</taxon>
        <taxon>Arthropoda</taxon>
        <taxon>Chelicerata</taxon>
        <taxon>Arachnida</taxon>
        <taxon>Araneae</taxon>
        <taxon>Araneomorphae</taxon>
        <taxon>Entelegynae</taxon>
        <taxon>Araneoidea</taxon>
        <taxon>Araneidae</taxon>
        <taxon>Caerostris</taxon>
    </lineage>
</organism>
<sequence>MHTELQKEKTKPRPPPLKYTDDGILTPHIDNELEDVNKSPAMSPSIQRKCVWTKVKDVLKGNKREEDSHFSLSAPSSPASAAEALTFDFDLTRMETG</sequence>